<sequence length="131" mass="15248">MKGRDPSLAFSIFGCARTGASIRVFFNATKASSCSCDHTNFLLRLVRSKSGFEIKISKQTSCNIQPYLRRFLIEQHSEGEHIFYTSNLLRICPYSVRIHYMPKKLKTGFHYTALLWFYLQLRWRDLPVSTS</sequence>
<accession>A0A0N4VTC3</accession>
<protein>
    <submittedName>
        <fullName evidence="1">Secreted protein</fullName>
    </submittedName>
</protein>
<name>A0A0N4VTC3_HAEPC</name>
<proteinExistence type="predicted"/>
<dbReference type="AlphaFoldDB" id="A0A0N4VTC3"/>
<reference evidence="1" key="1">
    <citation type="submission" date="2017-02" db="UniProtKB">
        <authorList>
            <consortium name="WormBaseParasite"/>
        </authorList>
    </citation>
    <scope>IDENTIFICATION</scope>
</reference>
<dbReference type="WBParaSite" id="HPLM_0000054001-mRNA-1">
    <property type="protein sequence ID" value="HPLM_0000054001-mRNA-1"/>
    <property type="gene ID" value="HPLM_0000054001"/>
</dbReference>
<organism evidence="1">
    <name type="scientific">Haemonchus placei</name>
    <name type="common">Barber's pole worm</name>
    <dbReference type="NCBI Taxonomy" id="6290"/>
    <lineage>
        <taxon>Eukaryota</taxon>
        <taxon>Metazoa</taxon>
        <taxon>Ecdysozoa</taxon>
        <taxon>Nematoda</taxon>
        <taxon>Chromadorea</taxon>
        <taxon>Rhabditida</taxon>
        <taxon>Rhabditina</taxon>
        <taxon>Rhabditomorpha</taxon>
        <taxon>Strongyloidea</taxon>
        <taxon>Trichostrongylidae</taxon>
        <taxon>Haemonchus</taxon>
    </lineage>
</organism>
<evidence type="ECO:0000313" key="1">
    <source>
        <dbReference type="WBParaSite" id="HPLM_0000054001-mRNA-1"/>
    </source>
</evidence>